<protein>
    <submittedName>
        <fullName evidence="1">Uncharacterized protein</fullName>
    </submittedName>
</protein>
<organism evidence="1 2">
    <name type="scientific">Gymnopilus dilepis</name>
    <dbReference type="NCBI Taxonomy" id="231916"/>
    <lineage>
        <taxon>Eukaryota</taxon>
        <taxon>Fungi</taxon>
        <taxon>Dikarya</taxon>
        <taxon>Basidiomycota</taxon>
        <taxon>Agaricomycotina</taxon>
        <taxon>Agaricomycetes</taxon>
        <taxon>Agaricomycetidae</taxon>
        <taxon>Agaricales</taxon>
        <taxon>Agaricineae</taxon>
        <taxon>Hymenogastraceae</taxon>
        <taxon>Gymnopilus</taxon>
    </lineage>
</organism>
<dbReference type="Proteomes" id="UP000284706">
    <property type="component" value="Unassembled WGS sequence"/>
</dbReference>
<dbReference type="AlphaFoldDB" id="A0A409W4R3"/>
<gene>
    <name evidence="1" type="ORF">CVT26_010208</name>
</gene>
<reference evidence="1 2" key="1">
    <citation type="journal article" date="2018" name="Evol. Lett.">
        <title>Horizontal gene cluster transfer increased hallucinogenic mushroom diversity.</title>
        <authorList>
            <person name="Reynolds H.T."/>
            <person name="Vijayakumar V."/>
            <person name="Gluck-Thaler E."/>
            <person name="Korotkin H.B."/>
            <person name="Matheny P.B."/>
            <person name="Slot J.C."/>
        </authorList>
    </citation>
    <scope>NUCLEOTIDE SEQUENCE [LARGE SCALE GENOMIC DNA]</scope>
    <source>
        <strain evidence="1 2">SRW20</strain>
    </source>
</reference>
<accession>A0A409W4R3</accession>
<evidence type="ECO:0000313" key="1">
    <source>
        <dbReference type="EMBL" id="PPQ73458.1"/>
    </source>
</evidence>
<name>A0A409W4R3_9AGAR</name>
<dbReference type="InParanoid" id="A0A409W4R3"/>
<evidence type="ECO:0000313" key="2">
    <source>
        <dbReference type="Proteomes" id="UP000284706"/>
    </source>
</evidence>
<sequence>MQGLWPLFRFNQGDIGFSNVQLLYVPSQVVLDSTVQLKRIDPSPPNNLLLLCDLRLGKP</sequence>
<dbReference type="EMBL" id="NHYE01005404">
    <property type="protein sequence ID" value="PPQ73458.1"/>
    <property type="molecule type" value="Genomic_DNA"/>
</dbReference>
<proteinExistence type="predicted"/>
<comment type="caution">
    <text evidence="1">The sequence shown here is derived from an EMBL/GenBank/DDBJ whole genome shotgun (WGS) entry which is preliminary data.</text>
</comment>
<keyword evidence="2" id="KW-1185">Reference proteome</keyword>